<dbReference type="Gene3D" id="3.40.50.2020">
    <property type="match status" value="1"/>
</dbReference>
<comment type="subunit">
    <text evidence="4">Homodimer.</text>
</comment>
<evidence type="ECO:0000313" key="10">
    <source>
        <dbReference type="EMBL" id="SUZ89859.1"/>
    </source>
</evidence>
<keyword evidence="6" id="KW-0328">Glycosyltransferase</keyword>
<dbReference type="AlphaFoldDB" id="A0A381RG36"/>
<sequence>MTDIEKRFLQLAIELEALLFGEFTLKSGRESLYFFNIATFLESGHLGELAEMYSEKITECNVDYDVIFGPSYKGIPLAAAVATVLNQKASKKIPICFDRKEEKDHGEGGALVGSVKNKKVLIIDDVLTAGTALKNSIKLIQESGGTISAALIALDRQEQDEGEQVSKKLVNELNIPIFSISNLENLVVYLETSDKSGIAKKLKASLKS</sequence>
<keyword evidence="8" id="KW-0665">Pyrimidine biosynthesis</keyword>
<dbReference type="PANTHER" id="PTHR46683">
    <property type="entry name" value="OROTATE PHOSPHORIBOSYLTRANSFERASE 1-RELATED"/>
    <property type="match status" value="1"/>
</dbReference>
<dbReference type="HAMAP" id="MF_01208">
    <property type="entry name" value="PyrE"/>
    <property type="match status" value="1"/>
</dbReference>
<name>A0A381RG36_9ZZZZ</name>
<evidence type="ECO:0000256" key="4">
    <source>
        <dbReference type="ARBA" id="ARBA00011738"/>
    </source>
</evidence>
<dbReference type="Pfam" id="PF00156">
    <property type="entry name" value="Pribosyltran"/>
    <property type="match status" value="1"/>
</dbReference>
<dbReference type="GO" id="GO:0044205">
    <property type="term" value="P:'de novo' UMP biosynthetic process"/>
    <property type="evidence" value="ECO:0007669"/>
    <property type="project" value="UniProtKB-UniPathway"/>
</dbReference>
<reference evidence="10" key="1">
    <citation type="submission" date="2018-05" db="EMBL/GenBank/DDBJ databases">
        <authorList>
            <person name="Lanie J.A."/>
            <person name="Ng W.-L."/>
            <person name="Kazmierczak K.M."/>
            <person name="Andrzejewski T.M."/>
            <person name="Davidsen T.M."/>
            <person name="Wayne K.J."/>
            <person name="Tettelin H."/>
            <person name="Glass J.I."/>
            <person name="Rusch D."/>
            <person name="Podicherti R."/>
            <person name="Tsui H.-C.T."/>
            <person name="Winkler M.E."/>
        </authorList>
    </citation>
    <scope>NUCLEOTIDE SEQUENCE</scope>
</reference>
<gene>
    <name evidence="10" type="ORF">METZ01_LOCUS42713</name>
</gene>
<dbReference type="EMBL" id="UINC01001845">
    <property type="protein sequence ID" value="SUZ89859.1"/>
    <property type="molecule type" value="Genomic_DNA"/>
</dbReference>
<dbReference type="SUPFAM" id="SSF53271">
    <property type="entry name" value="PRTase-like"/>
    <property type="match status" value="1"/>
</dbReference>
<dbReference type="InterPro" id="IPR023031">
    <property type="entry name" value="OPRT"/>
</dbReference>
<evidence type="ECO:0000256" key="1">
    <source>
        <dbReference type="ARBA" id="ARBA00003769"/>
    </source>
</evidence>
<feature type="domain" description="Phosphoribosyltransferase" evidence="9">
    <location>
        <begin position="50"/>
        <end position="164"/>
    </location>
</feature>
<dbReference type="InterPro" id="IPR000836">
    <property type="entry name" value="PRTase_dom"/>
</dbReference>
<evidence type="ECO:0000256" key="8">
    <source>
        <dbReference type="ARBA" id="ARBA00022975"/>
    </source>
</evidence>
<protein>
    <recommendedName>
        <fullName evidence="5">orotate phosphoribosyltransferase</fullName>
        <ecNumber evidence="5">2.4.2.10</ecNumber>
    </recommendedName>
</protein>
<dbReference type="NCBIfam" id="TIGR00336">
    <property type="entry name" value="pyrE"/>
    <property type="match status" value="1"/>
</dbReference>
<dbReference type="InterPro" id="IPR004467">
    <property type="entry name" value="Or_phspho_trans_dom"/>
</dbReference>
<evidence type="ECO:0000259" key="9">
    <source>
        <dbReference type="Pfam" id="PF00156"/>
    </source>
</evidence>
<evidence type="ECO:0000256" key="7">
    <source>
        <dbReference type="ARBA" id="ARBA00022679"/>
    </source>
</evidence>
<comment type="function">
    <text evidence="1">Catalyzes the transfer of a ribosyl phosphate group from 5-phosphoribose 1-diphosphate to orotate, leading to the formation of orotidine monophosphate (OMP).</text>
</comment>
<dbReference type="EC" id="2.4.2.10" evidence="5"/>
<evidence type="ECO:0000256" key="3">
    <source>
        <dbReference type="ARBA" id="ARBA00006340"/>
    </source>
</evidence>
<comment type="pathway">
    <text evidence="2">Pyrimidine metabolism; UMP biosynthesis via de novo pathway; UMP from orotate: step 1/2.</text>
</comment>
<dbReference type="GO" id="GO:0006207">
    <property type="term" value="P:'de novo' pyrimidine nucleobase biosynthetic process"/>
    <property type="evidence" value="ECO:0007669"/>
    <property type="project" value="TreeGrafter"/>
</dbReference>
<organism evidence="10">
    <name type="scientific">marine metagenome</name>
    <dbReference type="NCBI Taxonomy" id="408172"/>
    <lineage>
        <taxon>unclassified sequences</taxon>
        <taxon>metagenomes</taxon>
        <taxon>ecological metagenomes</taxon>
    </lineage>
</organism>
<proteinExistence type="inferred from homology"/>
<dbReference type="GO" id="GO:0005737">
    <property type="term" value="C:cytoplasm"/>
    <property type="evidence" value="ECO:0007669"/>
    <property type="project" value="TreeGrafter"/>
</dbReference>
<accession>A0A381RG36</accession>
<evidence type="ECO:0000256" key="5">
    <source>
        <dbReference type="ARBA" id="ARBA00011971"/>
    </source>
</evidence>
<dbReference type="GO" id="GO:0004588">
    <property type="term" value="F:orotate phosphoribosyltransferase activity"/>
    <property type="evidence" value="ECO:0007669"/>
    <property type="project" value="UniProtKB-EC"/>
</dbReference>
<dbReference type="GO" id="GO:0046132">
    <property type="term" value="P:pyrimidine ribonucleoside biosynthetic process"/>
    <property type="evidence" value="ECO:0007669"/>
    <property type="project" value="TreeGrafter"/>
</dbReference>
<dbReference type="CDD" id="cd06223">
    <property type="entry name" value="PRTases_typeI"/>
    <property type="match status" value="1"/>
</dbReference>
<keyword evidence="7" id="KW-0808">Transferase</keyword>
<comment type="similarity">
    <text evidence="3">Belongs to the purine/pyrimidine phosphoribosyltransferase family. PyrE subfamily.</text>
</comment>
<evidence type="ECO:0000256" key="6">
    <source>
        <dbReference type="ARBA" id="ARBA00022676"/>
    </source>
</evidence>
<dbReference type="UniPathway" id="UPA00070">
    <property type="reaction ID" value="UER00119"/>
</dbReference>
<evidence type="ECO:0000256" key="2">
    <source>
        <dbReference type="ARBA" id="ARBA00004889"/>
    </source>
</evidence>
<dbReference type="InterPro" id="IPR029057">
    <property type="entry name" value="PRTase-like"/>
</dbReference>
<dbReference type="PANTHER" id="PTHR46683:SF1">
    <property type="entry name" value="OROTATE PHOSPHORIBOSYLTRANSFERASE 1-RELATED"/>
    <property type="match status" value="1"/>
</dbReference>